<dbReference type="Proteomes" id="UP001165427">
    <property type="component" value="Unassembled WGS sequence"/>
</dbReference>
<evidence type="ECO:0000256" key="1">
    <source>
        <dbReference type="ARBA" id="ARBA00001966"/>
    </source>
</evidence>
<sequence>MPDILLIQPPIQDFYLTAKRTMPYGLACIAGALRRDGFSVALLDGLASDKSRILPWPSALGYLQPYYGRKDRSPFALFHTYRHFGYSLDHIARQAKASGAALIAISSLFSAYSDMALQTAAAVRRACPQAVIVLGGHHPTALPHSVMDHPAVDYVLRGDGECGLPQLARALRQGAALESVPGLVRRRPGGGVQISPPAVAADLDALPAPAFDLVQWRHYRRHGHGGLAITAGRGCPMRCTYCAVNAATYHGHRRRSVAAVMEEIIAADAITPLGFIDFEDEHLSVDRDWFLALLDVLERRFAGRRIELRAMNGLLASSLDDTLLAAMARAGFKTLNLALITTAAAQLKRFGRPDVTADVDRILKTAPAHGLNAVAYLIAAGPQQDPMDTVRDLLFLARRRVLAGVSIFYPAPGSADYRWCRRHDLLPSQTLQLRSSALPLQHTTTRRQAFTLLRLGRILNFTKQLLDQGVPLPSPAPAPLVVADTGDRLSVGTRLLAAFLHSGTIHGVDADGALYPHRIDEVLADAFREGLMTQPVKGALKH</sequence>
<evidence type="ECO:0000259" key="9">
    <source>
        <dbReference type="PROSITE" id="PS51918"/>
    </source>
</evidence>
<dbReference type="AlphaFoldDB" id="A0AA41R551"/>
<dbReference type="SUPFAM" id="SSF102114">
    <property type="entry name" value="Radical SAM enzymes"/>
    <property type="match status" value="1"/>
</dbReference>
<dbReference type="InterPro" id="IPR058240">
    <property type="entry name" value="rSAM_sf"/>
</dbReference>
<evidence type="ECO:0000259" key="8">
    <source>
        <dbReference type="PROSITE" id="PS51332"/>
    </source>
</evidence>
<keyword evidence="5" id="KW-0479">Metal-binding</keyword>
<dbReference type="GO" id="GO:0046872">
    <property type="term" value="F:metal ion binding"/>
    <property type="evidence" value="ECO:0007669"/>
    <property type="project" value="UniProtKB-KW"/>
</dbReference>
<dbReference type="InterPro" id="IPR006638">
    <property type="entry name" value="Elp3/MiaA/NifB-like_rSAM"/>
</dbReference>
<name>A0AA41R551_9BACT</name>
<comment type="caution">
    <text evidence="10">The sequence shown here is derived from an EMBL/GenBank/DDBJ whole genome shotgun (WGS) entry which is preliminary data.</text>
</comment>
<dbReference type="RefSeq" id="WP_246907889.1">
    <property type="nucleotide sequence ID" value="NZ_JALJRB010000011.1"/>
</dbReference>
<evidence type="ECO:0000256" key="5">
    <source>
        <dbReference type="ARBA" id="ARBA00022723"/>
    </source>
</evidence>
<dbReference type="GO" id="GO:0003824">
    <property type="term" value="F:catalytic activity"/>
    <property type="evidence" value="ECO:0007669"/>
    <property type="project" value="InterPro"/>
</dbReference>
<dbReference type="InterPro" id="IPR006158">
    <property type="entry name" value="Cobalamin-bd"/>
</dbReference>
<evidence type="ECO:0000256" key="4">
    <source>
        <dbReference type="ARBA" id="ARBA00022691"/>
    </source>
</evidence>
<dbReference type="Gene3D" id="3.80.30.20">
    <property type="entry name" value="tm_1862 like domain"/>
    <property type="match status" value="1"/>
</dbReference>
<dbReference type="InterPro" id="IPR007197">
    <property type="entry name" value="rSAM"/>
</dbReference>
<reference evidence="10" key="1">
    <citation type="submission" date="2022-04" db="EMBL/GenBank/DDBJ databases">
        <title>Desulfatitalea alkaliphila sp. nov., a novel anaerobic sulfate-reducing bacterium isolated from terrestrial mud volcano, Taman Peninsula, Russia.</title>
        <authorList>
            <person name="Khomyakova M.A."/>
            <person name="Merkel A.Y."/>
            <person name="Slobodkin A.I."/>
        </authorList>
    </citation>
    <scope>NUCLEOTIDE SEQUENCE</scope>
    <source>
        <strain evidence="10">M08but</strain>
    </source>
</reference>
<keyword evidence="11" id="KW-1185">Reference proteome</keyword>
<dbReference type="InterPro" id="IPR023404">
    <property type="entry name" value="rSAM_horseshoe"/>
</dbReference>
<dbReference type="PANTHER" id="PTHR43409">
    <property type="entry name" value="ANAEROBIC MAGNESIUM-PROTOPORPHYRIN IX MONOMETHYL ESTER CYCLASE-RELATED"/>
    <property type="match status" value="1"/>
</dbReference>
<dbReference type="CDD" id="cd02068">
    <property type="entry name" value="radical_SAM_B12_BD"/>
    <property type="match status" value="1"/>
</dbReference>
<dbReference type="Gene3D" id="3.40.50.280">
    <property type="entry name" value="Cobalamin-binding domain"/>
    <property type="match status" value="1"/>
</dbReference>
<keyword evidence="3" id="KW-0808">Transferase</keyword>
<dbReference type="GO" id="GO:0051539">
    <property type="term" value="F:4 iron, 4 sulfur cluster binding"/>
    <property type="evidence" value="ECO:0007669"/>
    <property type="project" value="UniProtKB-KW"/>
</dbReference>
<dbReference type="PROSITE" id="PS51918">
    <property type="entry name" value="RADICAL_SAM"/>
    <property type="match status" value="1"/>
</dbReference>
<keyword evidence="4" id="KW-0949">S-adenosyl-L-methionine</keyword>
<dbReference type="PROSITE" id="PS51332">
    <property type="entry name" value="B12_BINDING"/>
    <property type="match status" value="1"/>
</dbReference>
<proteinExistence type="predicted"/>
<dbReference type="SMART" id="SM00729">
    <property type="entry name" value="Elp3"/>
    <property type="match status" value="1"/>
</dbReference>
<dbReference type="Pfam" id="PF02310">
    <property type="entry name" value="B12-binding"/>
    <property type="match status" value="1"/>
</dbReference>
<comment type="cofactor">
    <cofactor evidence="1">
        <name>[4Fe-4S] cluster</name>
        <dbReference type="ChEBI" id="CHEBI:49883"/>
    </cofactor>
</comment>
<evidence type="ECO:0000256" key="6">
    <source>
        <dbReference type="ARBA" id="ARBA00023004"/>
    </source>
</evidence>
<evidence type="ECO:0000256" key="3">
    <source>
        <dbReference type="ARBA" id="ARBA00022679"/>
    </source>
</evidence>
<dbReference type="SUPFAM" id="SSF52242">
    <property type="entry name" value="Cobalamin (vitamin B12)-binding domain"/>
    <property type="match status" value="1"/>
</dbReference>
<keyword evidence="6" id="KW-0408">Iron</keyword>
<keyword evidence="2" id="KW-0489">Methyltransferase</keyword>
<dbReference type="InterPro" id="IPR051198">
    <property type="entry name" value="BchE-like"/>
</dbReference>
<dbReference type="PANTHER" id="PTHR43409:SF7">
    <property type="entry name" value="BLL1977 PROTEIN"/>
    <property type="match status" value="1"/>
</dbReference>
<accession>A0AA41R551</accession>
<organism evidence="10 11">
    <name type="scientific">Desulfatitalea alkaliphila</name>
    <dbReference type="NCBI Taxonomy" id="2929485"/>
    <lineage>
        <taxon>Bacteria</taxon>
        <taxon>Pseudomonadati</taxon>
        <taxon>Thermodesulfobacteriota</taxon>
        <taxon>Desulfobacteria</taxon>
        <taxon>Desulfobacterales</taxon>
        <taxon>Desulfosarcinaceae</taxon>
        <taxon>Desulfatitalea</taxon>
    </lineage>
</organism>
<feature type="domain" description="B12-binding" evidence="8">
    <location>
        <begin position="2"/>
        <end position="178"/>
    </location>
</feature>
<dbReference type="InterPro" id="IPR036724">
    <property type="entry name" value="Cobalamin-bd_sf"/>
</dbReference>
<evidence type="ECO:0000256" key="2">
    <source>
        <dbReference type="ARBA" id="ARBA00022603"/>
    </source>
</evidence>
<evidence type="ECO:0000256" key="7">
    <source>
        <dbReference type="ARBA" id="ARBA00023014"/>
    </source>
</evidence>
<evidence type="ECO:0000313" key="10">
    <source>
        <dbReference type="EMBL" id="MCJ8501205.1"/>
    </source>
</evidence>
<dbReference type="EMBL" id="JALJRB010000011">
    <property type="protein sequence ID" value="MCJ8501205.1"/>
    <property type="molecule type" value="Genomic_DNA"/>
</dbReference>
<keyword evidence="7" id="KW-0411">Iron-sulfur</keyword>
<gene>
    <name evidence="10" type="ORF">MRX98_11530</name>
</gene>
<dbReference type="Pfam" id="PF04055">
    <property type="entry name" value="Radical_SAM"/>
    <property type="match status" value="1"/>
</dbReference>
<protein>
    <submittedName>
        <fullName evidence="10">B12-binding domain-containing radical SAM protein</fullName>
    </submittedName>
</protein>
<dbReference type="SFLD" id="SFLDG01123">
    <property type="entry name" value="methyltransferase_(Class_B)"/>
    <property type="match status" value="1"/>
</dbReference>
<dbReference type="SFLD" id="SFLDG01082">
    <property type="entry name" value="B12-binding_domain_containing"/>
    <property type="match status" value="1"/>
</dbReference>
<dbReference type="InterPro" id="IPR034466">
    <property type="entry name" value="Methyltransferase_Class_B"/>
</dbReference>
<dbReference type="GO" id="GO:0031419">
    <property type="term" value="F:cobalamin binding"/>
    <property type="evidence" value="ECO:0007669"/>
    <property type="project" value="InterPro"/>
</dbReference>
<dbReference type="SFLD" id="SFLDS00029">
    <property type="entry name" value="Radical_SAM"/>
    <property type="match status" value="1"/>
</dbReference>
<evidence type="ECO:0000313" key="11">
    <source>
        <dbReference type="Proteomes" id="UP001165427"/>
    </source>
</evidence>
<feature type="domain" description="Radical SAM core" evidence="9">
    <location>
        <begin position="221"/>
        <end position="451"/>
    </location>
</feature>